<name>A0A3M0K1S8_HIRRU</name>
<evidence type="ECO:0000313" key="2">
    <source>
        <dbReference type="Proteomes" id="UP000269221"/>
    </source>
</evidence>
<dbReference type="EMBL" id="QRBI01000120">
    <property type="protein sequence ID" value="RMC07076.1"/>
    <property type="molecule type" value="Genomic_DNA"/>
</dbReference>
<keyword evidence="2" id="KW-1185">Reference proteome</keyword>
<comment type="caution">
    <text evidence="1">The sequence shown here is derived from an EMBL/GenBank/DDBJ whole genome shotgun (WGS) entry which is preliminary data.</text>
</comment>
<dbReference type="AlphaFoldDB" id="A0A3M0K1S8"/>
<dbReference type="OrthoDB" id="416454at2759"/>
<proteinExistence type="predicted"/>
<organism evidence="1 2">
    <name type="scientific">Hirundo rustica rustica</name>
    <dbReference type="NCBI Taxonomy" id="333673"/>
    <lineage>
        <taxon>Eukaryota</taxon>
        <taxon>Metazoa</taxon>
        <taxon>Chordata</taxon>
        <taxon>Craniata</taxon>
        <taxon>Vertebrata</taxon>
        <taxon>Euteleostomi</taxon>
        <taxon>Archelosauria</taxon>
        <taxon>Archosauria</taxon>
        <taxon>Dinosauria</taxon>
        <taxon>Saurischia</taxon>
        <taxon>Theropoda</taxon>
        <taxon>Coelurosauria</taxon>
        <taxon>Aves</taxon>
        <taxon>Neognathae</taxon>
        <taxon>Neoaves</taxon>
        <taxon>Telluraves</taxon>
        <taxon>Australaves</taxon>
        <taxon>Passeriformes</taxon>
        <taxon>Sylvioidea</taxon>
        <taxon>Hirundinidae</taxon>
        <taxon>Hirundo</taxon>
    </lineage>
</organism>
<evidence type="ECO:0000313" key="1">
    <source>
        <dbReference type="EMBL" id="RMC07076.1"/>
    </source>
</evidence>
<protein>
    <recommendedName>
        <fullName evidence="3">Reverse transcriptase domain-containing protein</fullName>
    </recommendedName>
</protein>
<accession>A0A3M0K1S8</accession>
<dbReference type="Proteomes" id="UP000269221">
    <property type="component" value="Unassembled WGS sequence"/>
</dbReference>
<evidence type="ECO:0008006" key="3">
    <source>
        <dbReference type="Google" id="ProtNLM"/>
    </source>
</evidence>
<sequence>MEYTYYVKYMKQKPVMTGIPQGPVLGSGLFNISFGGMDRRTECILSEFADNTKLCGAVNTVERRDVIQRDPDGLEMLACVNLMKFNKAK</sequence>
<gene>
    <name evidence="1" type="ORF">DUI87_16532</name>
</gene>
<reference evidence="1 2" key="1">
    <citation type="submission" date="2018-07" db="EMBL/GenBank/DDBJ databases">
        <title>A high quality draft genome assembly of the barn swallow (H. rustica rustica).</title>
        <authorList>
            <person name="Formenti G."/>
            <person name="Chiara M."/>
            <person name="Poveda L."/>
            <person name="Francoijs K.-J."/>
            <person name="Bonisoli-Alquati A."/>
            <person name="Canova L."/>
            <person name="Gianfranceschi L."/>
            <person name="Horner D.S."/>
            <person name="Saino N."/>
        </authorList>
    </citation>
    <scope>NUCLEOTIDE SEQUENCE [LARGE SCALE GENOMIC DNA]</scope>
    <source>
        <strain evidence="1">Chelidonia</strain>
        <tissue evidence="1">Blood</tissue>
    </source>
</reference>